<feature type="domain" description="2Fe-2S ferredoxin-type" evidence="12">
    <location>
        <begin position="53"/>
        <end position="143"/>
    </location>
</feature>
<dbReference type="NCBIfam" id="TIGR02008">
    <property type="entry name" value="fdx_plant"/>
    <property type="match status" value="2"/>
</dbReference>
<dbReference type="Pfam" id="PF00111">
    <property type="entry name" value="Fer2"/>
    <property type="match status" value="2"/>
</dbReference>
<keyword evidence="14" id="KW-1185">Reference proteome</keyword>
<evidence type="ECO:0000256" key="9">
    <source>
        <dbReference type="ARBA" id="ARBA00023004"/>
    </source>
</evidence>
<dbReference type="Proteomes" id="UP001374535">
    <property type="component" value="Chromosome 10"/>
</dbReference>
<dbReference type="GO" id="GO:0009570">
    <property type="term" value="C:chloroplast stroma"/>
    <property type="evidence" value="ECO:0007669"/>
    <property type="project" value="TreeGrafter"/>
</dbReference>
<dbReference type="GO" id="GO:0022900">
    <property type="term" value="P:electron transport chain"/>
    <property type="evidence" value="ECO:0007669"/>
    <property type="project" value="InterPro"/>
</dbReference>
<dbReference type="PANTHER" id="PTHR43112">
    <property type="entry name" value="FERREDOXIN"/>
    <property type="match status" value="1"/>
</dbReference>
<proteinExistence type="inferred from homology"/>
<feature type="domain" description="2Fe-2S ferredoxin-type" evidence="12">
    <location>
        <begin position="252"/>
        <end position="342"/>
    </location>
</feature>
<comment type="subcellular location">
    <subcellularLocation>
        <location evidence="2 11">Plastid</location>
        <location evidence="2 11">Chloroplast</location>
    </subcellularLocation>
</comment>
<dbReference type="PROSITE" id="PS51085">
    <property type="entry name" value="2FE2S_FER_2"/>
    <property type="match status" value="2"/>
</dbReference>
<keyword evidence="9 11" id="KW-0408">Iron</keyword>
<dbReference type="GO" id="GO:0051537">
    <property type="term" value="F:2 iron, 2 sulfur cluster binding"/>
    <property type="evidence" value="ECO:0007669"/>
    <property type="project" value="UniProtKB-KW"/>
</dbReference>
<evidence type="ECO:0000256" key="3">
    <source>
        <dbReference type="ARBA" id="ARBA00007874"/>
    </source>
</evidence>
<name>A0AAQ3RJA0_VIGMU</name>
<organism evidence="13 14">
    <name type="scientific">Vigna mungo</name>
    <name type="common">Black gram</name>
    <name type="synonym">Phaseolus mungo</name>
    <dbReference type="NCBI Taxonomy" id="3915"/>
    <lineage>
        <taxon>Eukaryota</taxon>
        <taxon>Viridiplantae</taxon>
        <taxon>Streptophyta</taxon>
        <taxon>Embryophyta</taxon>
        <taxon>Tracheophyta</taxon>
        <taxon>Spermatophyta</taxon>
        <taxon>Magnoliopsida</taxon>
        <taxon>eudicotyledons</taxon>
        <taxon>Gunneridae</taxon>
        <taxon>Pentapetalae</taxon>
        <taxon>rosids</taxon>
        <taxon>fabids</taxon>
        <taxon>Fabales</taxon>
        <taxon>Fabaceae</taxon>
        <taxon>Papilionoideae</taxon>
        <taxon>50 kb inversion clade</taxon>
        <taxon>NPAAA clade</taxon>
        <taxon>indigoferoid/millettioid clade</taxon>
        <taxon>Phaseoleae</taxon>
        <taxon>Vigna</taxon>
    </lineage>
</organism>
<dbReference type="AlphaFoldDB" id="A0AAQ3RJA0"/>
<dbReference type="GO" id="GO:0046872">
    <property type="term" value="F:metal ion binding"/>
    <property type="evidence" value="ECO:0007669"/>
    <property type="project" value="UniProtKB-KW"/>
</dbReference>
<protein>
    <recommendedName>
        <fullName evidence="11">Ferredoxin</fullName>
    </recommendedName>
</protein>
<keyword evidence="11" id="KW-0934">Plastid</keyword>
<keyword evidence="10 11" id="KW-0411">Iron-sulfur</keyword>
<evidence type="ECO:0000256" key="2">
    <source>
        <dbReference type="ARBA" id="ARBA00004229"/>
    </source>
</evidence>
<keyword evidence="8 11" id="KW-0249">Electron transport</keyword>
<dbReference type="GO" id="GO:0009055">
    <property type="term" value="F:electron transfer activity"/>
    <property type="evidence" value="ECO:0007669"/>
    <property type="project" value="InterPro"/>
</dbReference>
<dbReference type="InterPro" id="IPR006058">
    <property type="entry name" value="2Fe2S_fd_BS"/>
</dbReference>
<evidence type="ECO:0000256" key="5">
    <source>
        <dbReference type="ARBA" id="ARBA00022528"/>
    </source>
</evidence>
<evidence type="ECO:0000256" key="1">
    <source>
        <dbReference type="ARBA" id="ARBA00003532"/>
    </source>
</evidence>
<keyword evidence="7 11" id="KW-0479">Metal-binding</keyword>
<comment type="cofactor">
    <cofactor evidence="11">
        <name>[2Fe-2S] cluster</name>
        <dbReference type="ChEBI" id="CHEBI:190135"/>
    </cofactor>
    <text evidence="11">Binds 1 [2Fe-2S] cluster.</text>
</comment>
<dbReference type="InterPro" id="IPR010241">
    <property type="entry name" value="Fd_pln"/>
</dbReference>
<keyword evidence="4 11" id="KW-0813">Transport</keyword>
<gene>
    <name evidence="13" type="ORF">V8G54_033960</name>
</gene>
<dbReference type="Gene3D" id="3.10.20.30">
    <property type="match status" value="2"/>
</dbReference>
<evidence type="ECO:0000256" key="8">
    <source>
        <dbReference type="ARBA" id="ARBA00022982"/>
    </source>
</evidence>
<dbReference type="SUPFAM" id="SSF54292">
    <property type="entry name" value="2Fe-2S ferredoxin-like"/>
    <property type="match status" value="2"/>
</dbReference>
<accession>A0AAQ3RJA0</accession>
<evidence type="ECO:0000256" key="6">
    <source>
        <dbReference type="ARBA" id="ARBA00022714"/>
    </source>
</evidence>
<comment type="similarity">
    <text evidence="3 11">Belongs to the 2Fe2S plant-type ferredoxin family.</text>
</comment>
<evidence type="ECO:0000256" key="7">
    <source>
        <dbReference type="ARBA" id="ARBA00022723"/>
    </source>
</evidence>
<evidence type="ECO:0000256" key="10">
    <source>
        <dbReference type="ARBA" id="ARBA00023014"/>
    </source>
</evidence>
<dbReference type="PROSITE" id="PS00197">
    <property type="entry name" value="2FE2S_FER_1"/>
    <property type="match status" value="2"/>
</dbReference>
<keyword evidence="6 11" id="KW-0001">2Fe-2S</keyword>
<evidence type="ECO:0000256" key="11">
    <source>
        <dbReference type="RuleBase" id="RU364001"/>
    </source>
</evidence>
<comment type="function">
    <text evidence="1 11">Ferredoxins are iron-sulfur proteins that transfer electrons in a wide variety of metabolic reactions.</text>
</comment>
<dbReference type="EMBL" id="CP144691">
    <property type="protein sequence ID" value="WVY94872.1"/>
    <property type="molecule type" value="Genomic_DNA"/>
</dbReference>
<keyword evidence="5 11" id="KW-0150">Chloroplast</keyword>
<evidence type="ECO:0000313" key="13">
    <source>
        <dbReference type="EMBL" id="WVY94872.1"/>
    </source>
</evidence>
<dbReference type="FunFam" id="3.10.20.30:FF:000014">
    <property type="entry name" value="Ferredoxin"/>
    <property type="match status" value="2"/>
</dbReference>
<reference evidence="13 14" key="1">
    <citation type="journal article" date="2023" name="Life. Sci Alliance">
        <title>Evolutionary insights into 3D genome organization and epigenetic landscape of Vigna mungo.</title>
        <authorList>
            <person name="Junaid A."/>
            <person name="Singh B."/>
            <person name="Bhatia S."/>
        </authorList>
    </citation>
    <scope>NUCLEOTIDE SEQUENCE [LARGE SCALE GENOMIC DNA]</scope>
    <source>
        <strain evidence="13">Urdbean</strain>
    </source>
</reference>
<dbReference type="PANTHER" id="PTHR43112:SF3">
    <property type="entry name" value="FERREDOXIN-2, CHLOROPLASTIC"/>
    <property type="match status" value="1"/>
</dbReference>
<dbReference type="InterPro" id="IPR036010">
    <property type="entry name" value="2Fe-2S_ferredoxin-like_sf"/>
</dbReference>
<evidence type="ECO:0000313" key="14">
    <source>
        <dbReference type="Proteomes" id="UP001374535"/>
    </source>
</evidence>
<evidence type="ECO:0000259" key="12">
    <source>
        <dbReference type="PROSITE" id="PS51085"/>
    </source>
</evidence>
<dbReference type="InterPro" id="IPR001041">
    <property type="entry name" value="2Fe-2S_ferredoxin-type"/>
</dbReference>
<dbReference type="CDD" id="cd00207">
    <property type="entry name" value="fer2"/>
    <property type="match status" value="2"/>
</dbReference>
<dbReference type="InterPro" id="IPR012675">
    <property type="entry name" value="Beta-grasp_dom_sf"/>
</dbReference>
<evidence type="ECO:0000256" key="4">
    <source>
        <dbReference type="ARBA" id="ARBA00022448"/>
    </source>
</evidence>
<sequence length="348" mass="37231">MATAPALCGSVLNTSFLRKQPVISTSLKSFPNANAMFGVEGGRGGRVTAMAAYKVKLITPEGEQEFDCPDDEYILDVAEGLGLDLPYSCRAGSCSSCAGKVVAGKVDQSDGNYLDDDQIGQGWVLTCVAYPTSDLVIETHKEEDLFSSGSLDFEQSVEITEAHRLRLHATKICGVACDVGACCNHKLLIVISKEQEKSINFTSKRRMALIHVAVLNTSFLWKQSVLKAFPNAKAMFGVKGGSGGRVSAMASYKVKLITPEGDKEFECPDDAYILDQAEDIGIDLPYSCRAGACSSCAGKVVAGQVDQSDGSFLDETQESEGFVLTCIAYPTSDVVILTHKEEELTATA</sequence>